<proteinExistence type="predicted"/>
<reference evidence="3" key="1">
    <citation type="submission" date="2016-11" db="UniProtKB">
        <authorList>
            <consortium name="WormBaseParasite"/>
        </authorList>
    </citation>
    <scope>IDENTIFICATION</scope>
</reference>
<name>A0A1I7XAX8_HETBA</name>
<protein>
    <submittedName>
        <fullName evidence="3">SPT6_acidic domain-containing protein</fullName>
    </submittedName>
</protein>
<feature type="region of interest" description="Disordered" evidence="1">
    <location>
        <begin position="1"/>
        <end position="52"/>
    </location>
</feature>
<evidence type="ECO:0000313" key="2">
    <source>
        <dbReference type="Proteomes" id="UP000095283"/>
    </source>
</evidence>
<sequence>MTGVGISDEEEDEADDLIMNSDVSEDEKSPREGPMIDREDDEKLDLSSGDDF</sequence>
<evidence type="ECO:0000256" key="1">
    <source>
        <dbReference type="SAM" id="MobiDB-lite"/>
    </source>
</evidence>
<feature type="compositionally biased region" description="Acidic residues" evidence="1">
    <location>
        <begin position="38"/>
        <end position="52"/>
    </location>
</feature>
<feature type="compositionally biased region" description="Acidic residues" evidence="1">
    <location>
        <begin position="7"/>
        <end position="16"/>
    </location>
</feature>
<evidence type="ECO:0000313" key="3">
    <source>
        <dbReference type="WBParaSite" id="Hba_14514"/>
    </source>
</evidence>
<dbReference type="WBParaSite" id="Hba_14514">
    <property type="protein sequence ID" value="Hba_14514"/>
    <property type="gene ID" value="Hba_14514"/>
</dbReference>
<keyword evidence="2" id="KW-1185">Reference proteome</keyword>
<dbReference type="Proteomes" id="UP000095283">
    <property type="component" value="Unplaced"/>
</dbReference>
<dbReference type="AlphaFoldDB" id="A0A1I7XAX8"/>
<feature type="compositionally biased region" description="Basic and acidic residues" evidence="1">
    <location>
        <begin position="26"/>
        <end position="37"/>
    </location>
</feature>
<accession>A0A1I7XAX8</accession>
<organism evidence="2 3">
    <name type="scientific">Heterorhabditis bacteriophora</name>
    <name type="common">Entomopathogenic nematode worm</name>
    <dbReference type="NCBI Taxonomy" id="37862"/>
    <lineage>
        <taxon>Eukaryota</taxon>
        <taxon>Metazoa</taxon>
        <taxon>Ecdysozoa</taxon>
        <taxon>Nematoda</taxon>
        <taxon>Chromadorea</taxon>
        <taxon>Rhabditida</taxon>
        <taxon>Rhabditina</taxon>
        <taxon>Rhabditomorpha</taxon>
        <taxon>Strongyloidea</taxon>
        <taxon>Heterorhabditidae</taxon>
        <taxon>Heterorhabditis</taxon>
    </lineage>
</organism>